<accession>A0A239KNT3</accession>
<name>A0A239KNT3_9BACT</name>
<dbReference type="OrthoDB" id="981208at2"/>
<dbReference type="RefSeq" id="WP_089321437.1">
    <property type="nucleotide sequence ID" value="NZ_FZOQ01000030.1"/>
</dbReference>
<protein>
    <submittedName>
        <fullName evidence="1">Uncharacterized protein</fullName>
    </submittedName>
</protein>
<dbReference type="EMBL" id="FZOQ01000030">
    <property type="protein sequence ID" value="SNT19690.1"/>
    <property type="molecule type" value="Genomic_DNA"/>
</dbReference>
<proteinExistence type="predicted"/>
<dbReference type="Proteomes" id="UP000198432">
    <property type="component" value="Unassembled WGS sequence"/>
</dbReference>
<keyword evidence="2" id="KW-1185">Reference proteome</keyword>
<evidence type="ECO:0000313" key="2">
    <source>
        <dbReference type="Proteomes" id="UP000198432"/>
    </source>
</evidence>
<evidence type="ECO:0000313" key="1">
    <source>
        <dbReference type="EMBL" id="SNT19690.1"/>
    </source>
</evidence>
<sequence length="171" mass="20077">MKEVDFKENINCIKETAHGRYRIVLDFATTGILKYLIRDSHKYVWVHNHTTESGFQWQKYSLPVKEEVQNLNVLAKGLKFDFILPTEEFKPLMPDWKGGIELIQLNQLPPDYLDLDKIKGNRRYELLKIKCDYLFEVVIPSATDYGTLVSPDRDYLQSLLNNPEVDWDNLP</sequence>
<gene>
    <name evidence="1" type="ORF">SAMN06296052_13030</name>
</gene>
<dbReference type="AlphaFoldDB" id="A0A239KNT3"/>
<reference evidence="2" key="1">
    <citation type="submission" date="2017-06" db="EMBL/GenBank/DDBJ databases">
        <authorList>
            <person name="Varghese N."/>
            <person name="Submissions S."/>
        </authorList>
    </citation>
    <scope>NUCLEOTIDE SEQUENCE [LARGE SCALE GENOMIC DNA]</scope>
    <source>
        <strain evidence="2">NKM1</strain>
    </source>
</reference>
<organism evidence="1 2">
    <name type="scientific">Pontibacter ummariensis</name>
    <dbReference type="NCBI Taxonomy" id="1610492"/>
    <lineage>
        <taxon>Bacteria</taxon>
        <taxon>Pseudomonadati</taxon>
        <taxon>Bacteroidota</taxon>
        <taxon>Cytophagia</taxon>
        <taxon>Cytophagales</taxon>
        <taxon>Hymenobacteraceae</taxon>
        <taxon>Pontibacter</taxon>
    </lineage>
</organism>